<dbReference type="RefSeq" id="WP_308716362.1">
    <property type="nucleotide sequence ID" value="NZ_JAVHUY010000037.1"/>
</dbReference>
<evidence type="ECO:0000259" key="1">
    <source>
        <dbReference type="Pfam" id="PF01909"/>
    </source>
</evidence>
<accession>A0ABU0ZQ17</accession>
<organism evidence="2 3">
    <name type="scientific">Phytohabitans maris</name>
    <dbReference type="NCBI Taxonomy" id="3071409"/>
    <lineage>
        <taxon>Bacteria</taxon>
        <taxon>Bacillati</taxon>
        <taxon>Actinomycetota</taxon>
        <taxon>Actinomycetes</taxon>
        <taxon>Micromonosporales</taxon>
        <taxon>Micromonosporaceae</taxon>
    </lineage>
</organism>
<evidence type="ECO:0000313" key="3">
    <source>
        <dbReference type="Proteomes" id="UP001230908"/>
    </source>
</evidence>
<dbReference type="InterPro" id="IPR002934">
    <property type="entry name" value="Polymerase_NTP_transf_dom"/>
</dbReference>
<proteinExistence type="predicted"/>
<dbReference type="Proteomes" id="UP001230908">
    <property type="component" value="Unassembled WGS sequence"/>
</dbReference>
<dbReference type="Gene3D" id="3.30.460.10">
    <property type="entry name" value="Beta Polymerase, domain 2"/>
    <property type="match status" value="1"/>
</dbReference>
<keyword evidence="3" id="KW-1185">Reference proteome</keyword>
<dbReference type="Pfam" id="PF01909">
    <property type="entry name" value="NTP_transf_2"/>
    <property type="match status" value="1"/>
</dbReference>
<protein>
    <submittedName>
        <fullName evidence="2">Nucleotidyltransferase domain-containing protein</fullName>
    </submittedName>
</protein>
<sequence>MNTRVVAAFLDERLGVDLVAAFIYGSVAAGRAGPGSDLDCFVLIKKPLGTAQMKLVKAEFGILQSGLGYVSDPDYPIELFTVDACHAVLGSDLLNQVLSEAATTGNVDPQIAEHDHVEVLRALLDHRIVVRDAPALDLLTTLAHDVLNRRPAPGQLRRTLGLDREPPIRL</sequence>
<dbReference type="EMBL" id="JAVHUY010000037">
    <property type="protein sequence ID" value="MDQ7909100.1"/>
    <property type="molecule type" value="Genomic_DNA"/>
</dbReference>
<gene>
    <name evidence="2" type="ORF">RB614_31715</name>
</gene>
<comment type="caution">
    <text evidence="2">The sequence shown here is derived from an EMBL/GenBank/DDBJ whole genome shotgun (WGS) entry which is preliminary data.</text>
</comment>
<dbReference type="CDD" id="cd05403">
    <property type="entry name" value="NT_KNTase_like"/>
    <property type="match status" value="1"/>
</dbReference>
<name>A0ABU0ZQ17_9ACTN</name>
<dbReference type="InterPro" id="IPR043519">
    <property type="entry name" value="NT_sf"/>
</dbReference>
<dbReference type="SUPFAM" id="SSF81301">
    <property type="entry name" value="Nucleotidyltransferase"/>
    <property type="match status" value="1"/>
</dbReference>
<evidence type="ECO:0000313" key="2">
    <source>
        <dbReference type="EMBL" id="MDQ7909100.1"/>
    </source>
</evidence>
<reference evidence="2 3" key="1">
    <citation type="submission" date="2023-08" db="EMBL/GenBank/DDBJ databases">
        <title>Phytohabitans sansha sp. nov., isolated from marine sediment.</title>
        <authorList>
            <person name="Zhao Y."/>
            <person name="Yi K."/>
        </authorList>
    </citation>
    <scope>NUCLEOTIDE SEQUENCE [LARGE SCALE GENOMIC DNA]</scope>
    <source>
        <strain evidence="2 3">ZYX-F-186</strain>
    </source>
</reference>
<feature type="domain" description="Polymerase nucleotidyl transferase" evidence="1">
    <location>
        <begin position="9"/>
        <end position="60"/>
    </location>
</feature>